<dbReference type="EMBL" id="CAICTM010000273">
    <property type="protein sequence ID" value="CAB9506670.1"/>
    <property type="molecule type" value="Genomic_DNA"/>
</dbReference>
<dbReference type="PRINTS" id="PR00385">
    <property type="entry name" value="P450"/>
</dbReference>
<dbReference type="SUPFAM" id="SSF48264">
    <property type="entry name" value="Cytochrome P450"/>
    <property type="match status" value="1"/>
</dbReference>
<organism evidence="5 6">
    <name type="scientific">Seminavis robusta</name>
    <dbReference type="NCBI Taxonomy" id="568900"/>
    <lineage>
        <taxon>Eukaryota</taxon>
        <taxon>Sar</taxon>
        <taxon>Stramenopiles</taxon>
        <taxon>Ochrophyta</taxon>
        <taxon>Bacillariophyta</taxon>
        <taxon>Bacillariophyceae</taxon>
        <taxon>Bacillariophycidae</taxon>
        <taxon>Naviculales</taxon>
        <taxon>Naviculaceae</taxon>
        <taxon>Seminavis</taxon>
    </lineage>
</organism>
<dbReference type="Pfam" id="PF00067">
    <property type="entry name" value="p450"/>
    <property type="match status" value="1"/>
</dbReference>
<dbReference type="GO" id="GO:0005506">
    <property type="term" value="F:iron ion binding"/>
    <property type="evidence" value="ECO:0007669"/>
    <property type="project" value="InterPro"/>
</dbReference>
<keyword evidence="6" id="KW-1185">Reference proteome</keyword>
<protein>
    <submittedName>
        <fullName evidence="5">Methylcoclaurine 3'-hydroxylase isozyme 1</fullName>
    </submittedName>
</protein>
<dbReference type="PROSITE" id="PS00086">
    <property type="entry name" value="CYTOCHROME_P450"/>
    <property type="match status" value="1"/>
</dbReference>
<dbReference type="PANTHER" id="PTHR24305">
    <property type="entry name" value="CYTOCHROME P450"/>
    <property type="match status" value="1"/>
</dbReference>
<dbReference type="InterPro" id="IPR036396">
    <property type="entry name" value="Cyt_P450_sf"/>
</dbReference>
<dbReference type="PRINTS" id="PR00463">
    <property type="entry name" value="EP450I"/>
</dbReference>
<dbReference type="InterPro" id="IPR050121">
    <property type="entry name" value="Cytochrome_P450_monoxygenase"/>
</dbReference>
<dbReference type="AlphaFoldDB" id="A0A9N8DQW2"/>
<dbReference type="InterPro" id="IPR017972">
    <property type="entry name" value="Cyt_P450_CS"/>
</dbReference>
<evidence type="ECO:0000313" key="5">
    <source>
        <dbReference type="EMBL" id="CAB9506670.1"/>
    </source>
</evidence>
<evidence type="ECO:0000256" key="2">
    <source>
        <dbReference type="ARBA" id="ARBA00010617"/>
    </source>
</evidence>
<keyword evidence="3 4" id="KW-0408">Iron</keyword>
<feature type="binding site" description="axial binding residue" evidence="3">
    <location>
        <position position="402"/>
    </location>
    <ligand>
        <name>heme</name>
        <dbReference type="ChEBI" id="CHEBI:30413"/>
    </ligand>
    <ligandPart>
        <name>Fe</name>
        <dbReference type="ChEBI" id="CHEBI:18248"/>
    </ligandPart>
</feature>
<dbReference type="InterPro" id="IPR002401">
    <property type="entry name" value="Cyt_P450_E_grp-I"/>
</dbReference>
<comment type="cofactor">
    <cofactor evidence="1 3">
        <name>heme</name>
        <dbReference type="ChEBI" id="CHEBI:30413"/>
    </cofactor>
</comment>
<dbReference type="GO" id="GO:0020037">
    <property type="term" value="F:heme binding"/>
    <property type="evidence" value="ECO:0007669"/>
    <property type="project" value="InterPro"/>
</dbReference>
<dbReference type="Gene3D" id="1.10.630.10">
    <property type="entry name" value="Cytochrome P450"/>
    <property type="match status" value="1"/>
</dbReference>
<evidence type="ECO:0000256" key="4">
    <source>
        <dbReference type="RuleBase" id="RU000461"/>
    </source>
</evidence>
<dbReference type="GO" id="GO:0004497">
    <property type="term" value="F:monooxygenase activity"/>
    <property type="evidence" value="ECO:0007669"/>
    <property type="project" value="UniProtKB-KW"/>
</dbReference>
<dbReference type="CDD" id="cd00302">
    <property type="entry name" value="cytochrome_P450"/>
    <property type="match status" value="1"/>
</dbReference>
<evidence type="ECO:0000256" key="1">
    <source>
        <dbReference type="ARBA" id="ARBA00001971"/>
    </source>
</evidence>
<evidence type="ECO:0000256" key="3">
    <source>
        <dbReference type="PIRSR" id="PIRSR602401-1"/>
    </source>
</evidence>
<dbReference type="OrthoDB" id="1055148at2759"/>
<reference evidence="5" key="1">
    <citation type="submission" date="2020-06" db="EMBL/GenBank/DDBJ databases">
        <authorList>
            <consortium name="Plant Systems Biology data submission"/>
        </authorList>
    </citation>
    <scope>NUCLEOTIDE SEQUENCE</scope>
    <source>
        <strain evidence="5">D6</strain>
    </source>
</reference>
<evidence type="ECO:0000313" key="6">
    <source>
        <dbReference type="Proteomes" id="UP001153069"/>
    </source>
</evidence>
<name>A0A9N8DQW2_9STRA</name>
<gene>
    <name evidence="5" type="ORF">SEMRO_274_G105580.1</name>
</gene>
<accession>A0A9N8DQW2</accession>
<dbReference type="Proteomes" id="UP001153069">
    <property type="component" value="Unassembled WGS sequence"/>
</dbReference>
<proteinExistence type="inferred from homology"/>
<dbReference type="InterPro" id="IPR001128">
    <property type="entry name" value="Cyt_P450"/>
</dbReference>
<dbReference type="GO" id="GO:0016705">
    <property type="term" value="F:oxidoreductase activity, acting on paired donors, with incorporation or reduction of molecular oxygen"/>
    <property type="evidence" value="ECO:0007669"/>
    <property type="project" value="InterPro"/>
</dbReference>
<keyword evidence="3 4" id="KW-0349">Heme</keyword>
<comment type="caution">
    <text evidence="5">The sequence shown here is derived from an EMBL/GenBank/DDBJ whole genome shotgun (WGS) entry which is preliminary data.</text>
</comment>
<keyword evidence="3 4" id="KW-0479">Metal-binding</keyword>
<dbReference type="PANTHER" id="PTHR24305:SF166">
    <property type="entry name" value="CYTOCHROME P450 12A4, MITOCHONDRIAL-RELATED"/>
    <property type="match status" value="1"/>
</dbReference>
<keyword evidence="4" id="KW-0560">Oxidoreductase</keyword>
<sequence length="454" mass="51702">MMRANGKDDKKKKWVPMAPVGILECISEIGGEDAPTWLHRIAKKMGRNTFRLPLPMSLKGGFVVGNGKLASEIHRDPASDKPTWLYKPFTVLCHRPFFGIRSSFHSYTRLMRKNLATAYSKAEVERMGAVTDRLAEEWMTGRLARLAEQDEAFDPGQEFNRIAFFSICESGFQYTPTEEEYLQYNEYLSIALKEFFQRQMVSPWRGLLGKLLPEVRKAHESIPFIHEFAAKLLENYRQNPNNKATGCKTLIQVIDEVTPDDDDDLKVAEIIGQLIAGHETTGYSISNMSILLTKNPSVQEKLRKEMQQSDANPYYQHVIKETMRMVPVAAITSTRLTGREFVCPDDGTVIPKGAVCFLNQYEAGRDPVVYPNPEEFSPERWEDPTEAMKTNHFPFSSGYRQCPGQRLALANLNRILPQVLRSYSLELEDEGHLSNFVTYKYVGARIKARKLADA</sequence>
<comment type="similarity">
    <text evidence="2 4">Belongs to the cytochrome P450 family.</text>
</comment>
<keyword evidence="4" id="KW-0503">Monooxygenase</keyword>